<dbReference type="PANTHER" id="PTHR42743:SF22">
    <property type="entry name" value="D-AMINO-ACID TRANSAMINASE, CHLOROPLASTIC"/>
    <property type="match status" value="1"/>
</dbReference>
<comment type="caution">
    <text evidence="4">The sequence shown here is derived from an EMBL/GenBank/DDBJ whole genome shotgun (WGS) entry which is preliminary data.</text>
</comment>
<dbReference type="InterPro" id="IPR001544">
    <property type="entry name" value="Aminotrans_IV"/>
</dbReference>
<sequence>MRTSIAFGLLRRISPPFCWDRRCNSIWKARQYSSAAENEVVSSVPQPLPLLSAAEVTLRLSRQSHANVKNYFAFYSSIVDGITTEPAGMVLPIDDHMAHRGHGVFDTATVLDGKIHLLDEHLDRFLRSAAMAEIAPPFSRSRLREIIVETLAASGLRRALVRYWLSGGTGGFGLGQEGPSAFYCMVPKFPAFRDFHEGLRVVTSTVPIKSPRHACIKSTNYLPNVQVLSEATAAGADQGIWLDEEGFIGEGPGMNVAFICESSPEGAALVTPPFDGRVLGGITLERVLTLASRKPLRTLGLREIRRERVPREMVAQASEAFLVGSTTLVQPVTEWDGRPIGDGFPGPVSARLRKLLEEDMATGDALTPVDYPTNIQ</sequence>
<comment type="similarity">
    <text evidence="2">Belongs to the class-IV pyridoxal-phosphate-dependent aminotransferase family.</text>
</comment>
<reference evidence="4 5" key="1">
    <citation type="journal article" date="2015" name="Genome Biol. Evol.">
        <title>Comparative Genomics of a Bacterivorous Green Alga Reveals Evolutionary Causalities and Consequences of Phago-Mixotrophic Mode of Nutrition.</title>
        <authorList>
            <person name="Burns J.A."/>
            <person name="Paasch A."/>
            <person name="Narechania A."/>
            <person name="Kim E."/>
        </authorList>
    </citation>
    <scope>NUCLEOTIDE SEQUENCE [LARGE SCALE GENOMIC DNA]</scope>
    <source>
        <strain evidence="4 5">PLY_AMNH</strain>
    </source>
</reference>
<dbReference type="Proteomes" id="UP001190700">
    <property type="component" value="Unassembled WGS sequence"/>
</dbReference>
<dbReference type="InterPro" id="IPR043132">
    <property type="entry name" value="BCAT-like_C"/>
</dbReference>
<keyword evidence="3" id="KW-0663">Pyridoxal phosphate</keyword>
<evidence type="ECO:0000256" key="3">
    <source>
        <dbReference type="ARBA" id="ARBA00022898"/>
    </source>
</evidence>
<dbReference type="SUPFAM" id="SSF56752">
    <property type="entry name" value="D-aminoacid aminotransferase-like PLP-dependent enzymes"/>
    <property type="match status" value="1"/>
</dbReference>
<dbReference type="PANTHER" id="PTHR42743">
    <property type="entry name" value="AMINO-ACID AMINOTRANSFERASE"/>
    <property type="match status" value="1"/>
</dbReference>
<keyword evidence="5" id="KW-1185">Reference proteome</keyword>
<dbReference type="GO" id="GO:0046394">
    <property type="term" value="P:carboxylic acid biosynthetic process"/>
    <property type="evidence" value="ECO:0007669"/>
    <property type="project" value="UniProtKB-ARBA"/>
</dbReference>
<dbReference type="AlphaFoldDB" id="A0AAE0KPU7"/>
<dbReference type="GO" id="GO:0003824">
    <property type="term" value="F:catalytic activity"/>
    <property type="evidence" value="ECO:0007669"/>
    <property type="project" value="InterPro"/>
</dbReference>
<dbReference type="FunFam" id="3.20.10.10:FF:000002">
    <property type="entry name" value="D-alanine aminotransferase"/>
    <property type="match status" value="1"/>
</dbReference>
<name>A0AAE0KPU7_9CHLO</name>
<evidence type="ECO:0000256" key="2">
    <source>
        <dbReference type="ARBA" id="ARBA00009320"/>
    </source>
</evidence>
<evidence type="ECO:0000256" key="1">
    <source>
        <dbReference type="ARBA" id="ARBA00001933"/>
    </source>
</evidence>
<proteinExistence type="inferred from homology"/>
<evidence type="ECO:0000313" key="4">
    <source>
        <dbReference type="EMBL" id="KAK3256070.1"/>
    </source>
</evidence>
<dbReference type="InterPro" id="IPR043131">
    <property type="entry name" value="BCAT-like_N"/>
</dbReference>
<dbReference type="InterPro" id="IPR036038">
    <property type="entry name" value="Aminotransferase-like"/>
</dbReference>
<evidence type="ECO:0000313" key="5">
    <source>
        <dbReference type="Proteomes" id="UP001190700"/>
    </source>
</evidence>
<dbReference type="Gene3D" id="3.30.470.10">
    <property type="match status" value="1"/>
</dbReference>
<protein>
    <submittedName>
        <fullName evidence="4">Uncharacterized protein</fullName>
    </submittedName>
</protein>
<dbReference type="InterPro" id="IPR050571">
    <property type="entry name" value="Class-IV_PLP-Dep_Aminotrnsfr"/>
</dbReference>
<dbReference type="CDD" id="cd00449">
    <property type="entry name" value="PLPDE_IV"/>
    <property type="match status" value="1"/>
</dbReference>
<dbReference type="EMBL" id="LGRX02021990">
    <property type="protein sequence ID" value="KAK3256070.1"/>
    <property type="molecule type" value="Genomic_DNA"/>
</dbReference>
<dbReference type="Gene3D" id="3.20.10.10">
    <property type="entry name" value="D-amino Acid Aminotransferase, subunit A, domain 2"/>
    <property type="match status" value="1"/>
</dbReference>
<dbReference type="Pfam" id="PF01063">
    <property type="entry name" value="Aminotran_4"/>
    <property type="match status" value="1"/>
</dbReference>
<accession>A0AAE0KPU7</accession>
<dbReference type="GO" id="GO:0008652">
    <property type="term" value="P:amino acid biosynthetic process"/>
    <property type="evidence" value="ECO:0007669"/>
    <property type="project" value="UniProtKB-ARBA"/>
</dbReference>
<gene>
    <name evidence="4" type="ORF">CYMTET_34777</name>
</gene>
<organism evidence="4 5">
    <name type="scientific">Cymbomonas tetramitiformis</name>
    <dbReference type="NCBI Taxonomy" id="36881"/>
    <lineage>
        <taxon>Eukaryota</taxon>
        <taxon>Viridiplantae</taxon>
        <taxon>Chlorophyta</taxon>
        <taxon>Pyramimonadophyceae</taxon>
        <taxon>Pyramimonadales</taxon>
        <taxon>Pyramimonadaceae</taxon>
        <taxon>Cymbomonas</taxon>
    </lineage>
</organism>
<comment type="cofactor">
    <cofactor evidence="1">
        <name>pyridoxal 5'-phosphate</name>
        <dbReference type="ChEBI" id="CHEBI:597326"/>
    </cofactor>
</comment>